<evidence type="ECO:0000256" key="1">
    <source>
        <dbReference type="ARBA" id="ARBA00004245"/>
    </source>
</evidence>
<keyword evidence="5" id="KW-0206">Cytoskeleton</keyword>
<evidence type="ECO:0000256" key="4">
    <source>
        <dbReference type="ARBA" id="ARBA00022553"/>
    </source>
</evidence>
<feature type="region of interest" description="Disordered" evidence="9">
    <location>
        <begin position="594"/>
        <end position="629"/>
    </location>
</feature>
<evidence type="ECO:0000313" key="13">
    <source>
        <dbReference type="Proteomes" id="UP000001819"/>
    </source>
</evidence>
<dbReference type="FunCoup" id="A0A6I8UZQ8">
    <property type="interactions" value="38"/>
</dbReference>
<feature type="compositionally biased region" description="Acidic residues" evidence="9">
    <location>
        <begin position="1242"/>
        <end position="1257"/>
    </location>
</feature>
<dbReference type="CDD" id="cd11823">
    <property type="entry name" value="SH3_Nostrin"/>
    <property type="match status" value="1"/>
</dbReference>
<dbReference type="KEGG" id="dpo:6901611"/>
<feature type="compositionally biased region" description="Polar residues" evidence="9">
    <location>
        <begin position="600"/>
        <end position="619"/>
    </location>
</feature>
<feature type="region of interest" description="Disordered" evidence="9">
    <location>
        <begin position="129"/>
        <end position="158"/>
    </location>
</feature>
<feature type="compositionally biased region" description="Low complexity" evidence="9">
    <location>
        <begin position="466"/>
        <end position="477"/>
    </location>
</feature>
<proteinExistence type="predicted"/>
<evidence type="ECO:0000256" key="2">
    <source>
        <dbReference type="ARBA" id="ARBA00022443"/>
    </source>
</evidence>
<dbReference type="Pfam" id="PF00018">
    <property type="entry name" value="SH3_1"/>
    <property type="match status" value="1"/>
</dbReference>
<evidence type="ECO:0000313" key="14">
    <source>
        <dbReference type="RefSeq" id="XP_002134281.3"/>
    </source>
</evidence>
<feature type="compositionally biased region" description="Low complexity" evidence="9">
    <location>
        <begin position="129"/>
        <end position="150"/>
    </location>
</feature>
<evidence type="ECO:0000256" key="7">
    <source>
        <dbReference type="PROSITE-ProRule" id="PRU01077"/>
    </source>
</evidence>
<reference evidence="14" key="1">
    <citation type="submission" date="2025-08" db="UniProtKB">
        <authorList>
            <consortium name="RefSeq"/>
        </authorList>
    </citation>
    <scope>IDENTIFICATION</scope>
    <source>
        <strain evidence="14">MV-25-SWS-2005</strain>
        <tissue evidence="14">Whole body</tissue>
    </source>
</reference>
<evidence type="ECO:0000259" key="11">
    <source>
        <dbReference type="PROSITE" id="PS50002"/>
    </source>
</evidence>
<feature type="compositionally biased region" description="Polar residues" evidence="9">
    <location>
        <begin position="202"/>
        <end position="219"/>
    </location>
</feature>
<dbReference type="InterPro" id="IPR027267">
    <property type="entry name" value="AH/BAR_dom_sf"/>
</dbReference>
<feature type="domain" description="SH3" evidence="11">
    <location>
        <begin position="1302"/>
        <end position="1359"/>
    </location>
</feature>
<feature type="compositionally biased region" description="Basic and acidic residues" evidence="9">
    <location>
        <begin position="620"/>
        <end position="629"/>
    </location>
</feature>
<feature type="region of interest" description="Disordered" evidence="9">
    <location>
        <begin position="187"/>
        <end position="220"/>
    </location>
</feature>
<evidence type="ECO:0000256" key="6">
    <source>
        <dbReference type="PROSITE-ProRule" id="PRU00192"/>
    </source>
</evidence>
<name>A0A6I8UZQ8_DROPS</name>
<dbReference type="Pfam" id="PF00611">
    <property type="entry name" value="FCH"/>
    <property type="match status" value="1"/>
</dbReference>
<evidence type="ECO:0000256" key="9">
    <source>
        <dbReference type="SAM" id="MobiDB-lite"/>
    </source>
</evidence>
<dbReference type="PANTHER" id="PTHR23065">
    <property type="entry name" value="PROLINE-SERINE-THREONINE PHOSPHATASE INTERACTING PROTEIN 1"/>
    <property type="match status" value="1"/>
</dbReference>
<keyword evidence="13" id="KW-1185">Reference proteome</keyword>
<dbReference type="SUPFAM" id="SSF103657">
    <property type="entry name" value="BAR/IMD domain-like"/>
    <property type="match status" value="1"/>
</dbReference>
<dbReference type="PANTHER" id="PTHR23065:SF7">
    <property type="entry name" value="NOSTRIN, ISOFORM H"/>
    <property type="match status" value="1"/>
</dbReference>
<dbReference type="Gene3D" id="2.30.30.40">
    <property type="entry name" value="SH3 Domains"/>
    <property type="match status" value="1"/>
</dbReference>
<keyword evidence="3" id="KW-0963">Cytoplasm</keyword>
<keyword evidence="4" id="KW-0597">Phosphoprotein</keyword>
<evidence type="ECO:0000256" key="8">
    <source>
        <dbReference type="SAM" id="Coils"/>
    </source>
</evidence>
<feature type="region of interest" description="Disordered" evidence="9">
    <location>
        <begin position="1215"/>
        <end position="1277"/>
    </location>
</feature>
<dbReference type="InterPro" id="IPR031160">
    <property type="entry name" value="F_BAR_dom"/>
</dbReference>
<sequence length="1359" mass="153246">MQTLGEHEHQPKTTTVSIPFAFGFVLLAALFYCVFGFLRRPLRRWRRQMQRMSRSNNSGRRRHMHVHVYRRARTHTRHVQRIGIEFEKLPKLILRLFTQKSVMNHLRVHKFKIGGKDSSAVSAAVAVAADPSDNNNGNHTNNNNNNNNQNGNGGGGAKRFLTRIKRYSVLGNKLSRRHLGSLNLQSSAAGAERGADGERLGSVQSPGKTISGSYNMTGSHSEDHRLEIGAPVLISTTTLDTDRFDVTEARLKQIGGGIAQTSTIVRTLTPRSSDEEEFLDARCTQLDRDERDEAEEFQTPIHQPQEGEHEEPQPQKEQPAPQKEVESQPQRHSQEDLQEDLLEEEEEKMVMPPMRRANIARQQQAMSVQNLHRTELKVYLHKSPSMTLDMNVTAPGHLGPGLNMPELPELYGDSKLSLAASDMDNNKENTPVDGMPIANGGGGFLSHQSRFKSIESFQLHSRSKRSSSQPSSKQSSKMSLDCSVHSFDFDFKSVSYQSLNAQNLMVSIDELQEITRQINETEDFTKEVDLEYCEHRDQLRPSERRITLLKNKNQTLIHFNQQKEKLRKGWHGMKHWFGEEGTRLKEAVRQQTPLKRLARSRSNLNQSTTDASRLSISPERNTRDITESCEDITNRTELDSSLSQRALSDEDLSPNAKRFKDEVYQRSRCSSRAGRGRSRGRGRGHRSNWSFVSLLTGSNSLYSKQGQNGFEELRRYIKQGGDFSKELIFVLQERADSELIYSKSLSKLANKLNKAGREIPGSVADAWRGVATEMESRSDIHRQLAASLTDELVKPLKVVVESHHKARKAVESTVDKAARVLSEWRITEAKAKKASHTAARENEKLQDAMLDVRIQKSPSIAMLHQGPNKISAEKELKNAEKDCVKLDNKRKKAEEAVKRADVEYYTMCVRAERARVDWEMAVLRGSSQLQTNEQQRLANMHNFAQQYGRLISDINPILGGLTCRLQPQLDACNVDKDMLVVSNIRHHSEGPSEQLLPDFYCEHTTLAMNRERRKHALIKLLQLVKTDLERERKSRDGLRGLSQSLNNQENQNITDKLYHIRSMLTYLEGSRIKLQSALLELDHKPRTTHPLAQHIQITRDRTGLQQSILKVPNWLKNNDKTQQSTGLDVSGGHQEDEPEEEDACSQMMGNALSNSSCADISVTATGPALKHFNRSKSNIETFTTSQPKIISTTNASLAAVALAAASVKCKTIPANHQHNHHHNHNQGSDRGQADGGSNQQDSDFDEFSSQDEDEEDTGPVKGQQVPQSQLQSQNQMPTQHFYQNAQDLQKGGGHGHGQGQGQVLGRCKALYSYTPKLYDELELSPGDIIEVHAKQDDGWWLGALRNHIGIFPATYVEEC</sequence>
<feature type="region of interest" description="Disordered" evidence="9">
    <location>
        <begin position="292"/>
        <end position="337"/>
    </location>
</feature>
<keyword evidence="2 6" id="KW-0728">SH3 domain</keyword>
<dbReference type="GO" id="GO:0005737">
    <property type="term" value="C:cytoplasm"/>
    <property type="evidence" value="ECO:0007669"/>
    <property type="project" value="TreeGrafter"/>
</dbReference>
<dbReference type="PROSITE" id="PS51741">
    <property type="entry name" value="F_BAR"/>
    <property type="match status" value="1"/>
</dbReference>
<gene>
    <name evidence="14" type="primary">Nost</name>
</gene>
<keyword evidence="10" id="KW-0812">Transmembrane</keyword>
<feature type="compositionally biased region" description="Basic residues" evidence="9">
    <location>
        <begin position="674"/>
        <end position="684"/>
    </location>
</feature>
<dbReference type="GO" id="GO:0005886">
    <property type="term" value="C:plasma membrane"/>
    <property type="evidence" value="ECO:0007669"/>
    <property type="project" value="TreeGrafter"/>
</dbReference>
<accession>A0A6I8UZQ8</accession>
<protein>
    <submittedName>
        <fullName evidence="14">Probable E3 ubiquitin-protein ligase bre1 isoform X1</fullName>
    </submittedName>
</protein>
<feature type="coiled-coil region" evidence="8">
    <location>
        <begin position="869"/>
        <end position="903"/>
    </location>
</feature>
<dbReference type="SMART" id="SM00055">
    <property type="entry name" value="FCH"/>
    <property type="match status" value="1"/>
</dbReference>
<evidence type="ECO:0000259" key="12">
    <source>
        <dbReference type="PROSITE" id="PS51741"/>
    </source>
</evidence>
<dbReference type="InterPro" id="IPR035656">
    <property type="entry name" value="Nostrin_SH3"/>
</dbReference>
<evidence type="ECO:0000256" key="3">
    <source>
        <dbReference type="ARBA" id="ARBA00022490"/>
    </source>
</evidence>
<dbReference type="CDD" id="cd07658">
    <property type="entry name" value="F-BAR_NOSTRIN"/>
    <property type="match status" value="1"/>
</dbReference>
<dbReference type="PROSITE" id="PS50002">
    <property type="entry name" value="SH3"/>
    <property type="match status" value="1"/>
</dbReference>
<feature type="domain" description="F-BAR" evidence="12">
    <location>
        <begin position="694"/>
        <end position="977"/>
    </location>
</feature>
<dbReference type="FunFam" id="1.20.1270.60:FF:000069">
    <property type="entry name" value="Nostrin, isoform D"/>
    <property type="match status" value="1"/>
</dbReference>
<comment type="subcellular location">
    <subcellularLocation>
        <location evidence="1">Cytoplasm</location>
        <location evidence="1">Cytoskeleton</location>
    </subcellularLocation>
</comment>
<dbReference type="SMART" id="SM00326">
    <property type="entry name" value="SH3"/>
    <property type="match status" value="1"/>
</dbReference>
<dbReference type="SUPFAM" id="SSF50044">
    <property type="entry name" value="SH3-domain"/>
    <property type="match status" value="1"/>
</dbReference>
<keyword evidence="10" id="KW-1133">Transmembrane helix</keyword>
<dbReference type="Proteomes" id="UP000001819">
    <property type="component" value="Chromosome X"/>
</dbReference>
<dbReference type="InterPro" id="IPR001060">
    <property type="entry name" value="FCH_dom"/>
</dbReference>
<organism evidence="13 14">
    <name type="scientific">Drosophila pseudoobscura pseudoobscura</name>
    <name type="common">Fruit fly</name>
    <dbReference type="NCBI Taxonomy" id="46245"/>
    <lineage>
        <taxon>Eukaryota</taxon>
        <taxon>Metazoa</taxon>
        <taxon>Ecdysozoa</taxon>
        <taxon>Arthropoda</taxon>
        <taxon>Hexapoda</taxon>
        <taxon>Insecta</taxon>
        <taxon>Pterygota</taxon>
        <taxon>Neoptera</taxon>
        <taxon>Endopterygota</taxon>
        <taxon>Diptera</taxon>
        <taxon>Brachycera</taxon>
        <taxon>Muscomorpha</taxon>
        <taxon>Ephydroidea</taxon>
        <taxon>Drosophilidae</taxon>
        <taxon>Drosophila</taxon>
        <taxon>Sophophora</taxon>
    </lineage>
</organism>
<dbReference type="InterPro" id="IPR001452">
    <property type="entry name" value="SH3_domain"/>
</dbReference>
<keyword evidence="10" id="KW-0472">Membrane</keyword>
<feature type="region of interest" description="Disordered" evidence="9">
    <location>
        <begin position="662"/>
        <end position="684"/>
    </location>
</feature>
<keyword evidence="7 8" id="KW-0175">Coiled coil</keyword>
<feature type="region of interest" description="Disordered" evidence="9">
    <location>
        <begin position="457"/>
        <end position="477"/>
    </location>
</feature>
<feature type="compositionally biased region" description="Basic and acidic residues" evidence="9">
    <location>
        <begin position="305"/>
        <end position="314"/>
    </location>
</feature>
<dbReference type="InParanoid" id="A0A6I8UZQ8"/>
<dbReference type="InterPro" id="IPR036028">
    <property type="entry name" value="SH3-like_dom_sf"/>
</dbReference>
<feature type="region of interest" description="Disordered" evidence="9">
    <location>
        <begin position="1119"/>
        <end position="1144"/>
    </location>
</feature>
<evidence type="ECO:0000256" key="5">
    <source>
        <dbReference type="ARBA" id="ARBA00023212"/>
    </source>
</evidence>
<evidence type="ECO:0000256" key="10">
    <source>
        <dbReference type="SAM" id="Phobius"/>
    </source>
</evidence>
<dbReference type="GO" id="GO:0043226">
    <property type="term" value="C:organelle"/>
    <property type="evidence" value="ECO:0007669"/>
    <property type="project" value="UniProtKB-ARBA"/>
</dbReference>
<feature type="transmembrane region" description="Helical" evidence="10">
    <location>
        <begin position="20"/>
        <end position="38"/>
    </location>
</feature>
<dbReference type="RefSeq" id="XP_002134281.3">
    <property type="nucleotide sequence ID" value="XM_002134245.3"/>
</dbReference>
<dbReference type="Gene3D" id="1.20.1270.60">
    <property type="entry name" value="Arfaptin homology (AH) domain/BAR domain"/>
    <property type="match status" value="1"/>
</dbReference>
<feature type="compositionally biased region" description="Low complexity" evidence="9">
    <location>
        <begin position="1263"/>
        <end position="1277"/>
    </location>
</feature>